<feature type="domain" description="RNase L inhibitor RLI-like possible metal-binding" evidence="9">
    <location>
        <begin position="76"/>
        <end position="108"/>
    </location>
</feature>
<dbReference type="GO" id="GO:0106388">
    <property type="term" value="F:rRNA small subunit aminocarboxypropyltransferase activity"/>
    <property type="evidence" value="ECO:0007669"/>
    <property type="project" value="UniProtKB-EC"/>
</dbReference>
<evidence type="ECO:0000256" key="5">
    <source>
        <dbReference type="ARBA" id="ARBA00022691"/>
    </source>
</evidence>
<dbReference type="InterPro" id="IPR007209">
    <property type="entry name" value="RNaseL-inhib-like_metal-bd_dom"/>
</dbReference>
<dbReference type="Proteomes" id="UP000664859">
    <property type="component" value="Unassembled WGS sequence"/>
</dbReference>
<evidence type="ECO:0000256" key="4">
    <source>
        <dbReference type="ARBA" id="ARBA00022679"/>
    </source>
</evidence>
<feature type="region of interest" description="Disordered" evidence="7">
    <location>
        <begin position="1"/>
        <end position="64"/>
    </location>
</feature>
<keyword evidence="11" id="KW-1185">Reference proteome</keyword>
<evidence type="ECO:0000259" key="8">
    <source>
        <dbReference type="Pfam" id="PF04034"/>
    </source>
</evidence>
<dbReference type="GO" id="GO:1904047">
    <property type="term" value="F:S-adenosyl-L-methionine binding"/>
    <property type="evidence" value="ECO:0007669"/>
    <property type="project" value="UniProtKB-UniRule"/>
</dbReference>
<dbReference type="NCBIfam" id="NF002621">
    <property type="entry name" value="PRK02287.1"/>
    <property type="match status" value="1"/>
</dbReference>
<dbReference type="GO" id="GO:0030490">
    <property type="term" value="P:maturation of SSU-rRNA"/>
    <property type="evidence" value="ECO:0007669"/>
    <property type="project" value="TreeGrafter"/>
</dbReference>
<evidence type="ECO:0000256" key="7">
    <source>
        <dbReference type="SAM" id="MobiDB-lite"/>
    </source>
</evidence>
<name>A0A835YJ70_9STRA</name>
<feature type="binding site" evidence="6">
    <location>
        <position position="163"/>
    </location>
    <ligand>
        <name>S-adenosyl-L-methionine</name>
        <dbReference type="ChEBI" id="CHEBI:59789"/>
    </ligand>
</feature>
<reference evidence="10" key="1">
    <citation type="submission" date="2021-02" db="EMBL/GenBank/DDBJ databases">
        <title>First Annotated Genome of the Yellow-green Alga Tribonema minus.</title>
        <authorList>
            <person name="Mahan K.M."/>
        </authorList>
    </citation>
    <scope>NUCLEOTIDE SEQUENCE</scope>
    <source>
        <strain evidence="10">UTEX B ZZ1240</strain>
    </source>
</reference>
<dbReference type="EMBL" id="JAFCMP010000549">
    <property type="protein sequence ID" value="KAG5175423.1"/>
    <property type="molecule type" value="Genomic_DNA"/>
</dbReference>
<accession>A0A835YJ70</accession>
<keyword evidence="5 6" id="KW-0949">S-adenosyl-L-methionine</keyword>
<dbReference type="PANTHER" id="PTHR20426">
    <property type="entry name" value="RIBOSOME BIOGENESIS PROTEIN TSR3 HOMOLOG"/>
    <property type="match status" value="1"/>
</dbReference>
<dbReference type="EC" id="2.5.1.157" evidence="6"/>
<evidence type="ECO:0000256" key="3">
    <source>
        <dbReference type="ARBA" id="ARBA00022552"/>
    </source>
</evidence>
<dbReference type="Pfam" id="PF04068">
    <property type="entry name" value="Fer4_RLI"/>
    <property type="match status" value="1"/>
</dbReference>
<evidence type="ECO:0000259" key="9">
    <source>
        <dbReference type="Pfam" id="PF04068"/>
    </source>
</evidence>
<sequence length="336" mass="34799">MDDGPSHRTGKGKGKGKGKGPGGGGGGGGGPKSKGKRSVATRSGGHHAGYFSGGRAAETADEQEGAAAAAAKGLGVRLRMWDFEQCDPKRCTGRRLCRLGFIKEMDLGAPFQGLVLSPNGEKTVSPEDREIVDTLGISVIDCSWARLDDVPFHQMRRGHHRLLPFLVAANPVNYGKPFKLTCAEALAATLVIVGLREQGALVMDQFGWGPEFLKINADVLDRYAACSSGAEVITAQAAYLAQCEAEAAARRRPDDMLPPAYDSSDEGESEGEGGAGGVRLGCGLPEDMRPPSYSDDDGDDTGGGSCGEDGSVDGSSMAAAVECIALDGHGDATALT</sequence>
<comment type="caution">
    <text evidence="6">Lacks conserved residue(s) required for the propagation of feature annotation.</text>
</comment>
<feature type="region of interest" description="Disordered" evidence="7">
    <location>
        <begin position="250"/>
        <end position="314"/>
    </location>
</feature>
<feature type="binding site" evidence="6">
    <location>
        <position position="140"/>
    </location>
    <ligand>
        <name>S-adenosyl-L-methionine</name>
        <dbReference type="ChEBI" id="CHEBI:59789"/>
    </ligand>
</feature>
<comment type="function">
    <text evidence="6">Aminocarboxypropyltransferase that catalyzes the aminocarboxypropyl transfer on pseudouridine in 18S rRNA. It constitutes the last step in biosynthesis of the hypermodified N1-methyl-N3-(3-amino-3-carboxypropyl) pseudouridine (m1acp3-Psi).</text>
</comment>
<dbReference type="InterPro" id="IPR022968">
    <property type="entry name" value="Tsr3-like"/>
</dbReference>
<feature type="binding site" evidence="6">
    <location>
        <position position="92"/>
    </location>
    <ligand>
        <name>S-adenosyl-L-methionine</name>
        <dbReference type="ChEBI" id="CHEBI:59789"/>
    </ligand>
</feature>
<dbReference type="OrthoDB" id="10262062at2759"/>
<evidence type="ECO:0000313" key="10">
    <source>
        <dbReference type="EMBL" id="KAG5175423.1"/>
    </source>
</evidence>
<comment type="catalytic activity">
    <reaction evidence="6">
        <text>an N(1)-methylpseudouridine in rRNA + S-adenosyl-L-methionine = N(1)-methyl-N(3)-[(3S)-3-amino-3-carboxypropyl]pseudouridine in rRNA + S-methyl-5'-thioadenosine + H(+)</text>
        <dbReference type="Rhea" id="RHEA:63296"/>
        <dbReference type="Rhea" id="RHEA-COMP:11634"/>
        <dbReference type="Rhea" id="RHEA-COMP:16310"/>
        <dbReference type="ChEBI" id="CHEBI:15378"/>
        <dbReference type="ChEBI" id="CHEBI:17509"/>
        <dbReference type="ChEBI" id="CHEBI:59789"/>
        <dbReference type="ChEBI" id="CHEBI:74890"/>
        <dbReference type="ChEBI" id="CHEBI:146234"/>
        <dbReference type="EC" id="2.5.1.157"/>
    </reaction>
</comment>
<keyword evidence="4 6" id="KW-0808">Transferase</keyword>
<keyword evidence="3 6" id="KW-0698">rRNA processing</keyword>
<evidence type="ECO:0000256" key="2">
    <source>
        <dbReference type="ARBA" id="ARBA00022517"/>
    </source>
</evidence>
<comment type="similarity">
    <text evidence="6">Belongs to the TDD superfamily. TSR3 family.</text>
</comment>
<proteinExistence type="inferred from homology"/>
<feature type="compositionally biased region" description="Gly residues" evidence="7">
    <location>
        <begin position="19"/>
        <end position="32"/>
    </location>
</feature>
<protein>
    <recommendedName>
        <fullName evidence="6">18S rRNA aminocarboxypropyltransferase</fullName>
        <ecNumber evidence="6">2.5.1.157</ecNumber>
    </recommendedName>
</protein>
<keyword evidence="2 6" id="KW-0690">Ribosome biogenesis</keyword>
<feature type="compositionally biased region" description="Basic residues" evidence="7">
    <location>
        <begin position="8"/>
        <end position="18"/>
    </location>
</feature>
<dbReference type="AlphaFoldDB" id="A0A835YJ70"/>
<comment type="caution">
    <text evidence="10">The sequence shown here is derived from an EMBL/GenBank/DDBJ whole genome shotgun (WGS) entry which is preliminary data.</text>
</comment>
<keyword evidence="1" id="KW-0963">Cytoplasm</keyword>
<evidence type="ECO:0000256" key="1">
    <source>
        <dbReference type="ARBA" id="ARBA00022490"/>
    </source>
</evidence>
<evidence type="ECO:0000313" key="11">
    <source>
        <dbReference type="Proteomes" id="UP000664859"/>
    </source>
</evidence>
<gene>
    <name evidence="10" type="ORF">JKP88DRAFT_270984</name>
</gene>
<dbReference type="Pfam" id="PF04034">
    <property type="entry name" value="Ribo_biogen_C"/>
    <property type="match status" value="1"/>
</dbReference>
<organism evidence="10 11">
    <name type="scientific">Tribonema minus</name>
    <dbReference type="NCBI Taxonomy" id="303371"/>
    <lineage>
        <taxon>Eukaryota</taxon>
        <taxon>Sar</taxon>
        <taxon>Stramenopiles</taxon>
        <taxon>Ochrophyta</taxon>
        <taxon>PX clade</taxon>
        <taxon>Xanthophyceae</taxon>
        <taxon>Tribonematales</taxon>
        <taxon>Tribonemataceae</taxon>
        <taxon>Tribonema</taxon>
    </lineage>
</organism>
<dbReference type="PANTHER" id="PTHR20426:SF0">
    <property type="entry name" value="18S RRNA AMINOCARBOXYPROPYLTRANSFERASE"/>
    <property type="match status" value="1"/>
</dbReference>
<dbReference type="GO" id="GO:0000455">
    <property type="term" value="P:enzyme-directed rRNA pseudouridine synthesis"/>
    <property type="evidence" value="ECO:0007669"/>
    <property type="project" value="UniProtKB-UniRule"/>
</dbReference>
<dbReference type="InterPro" id="IPR007177">
    <property type="entry name" value="Tsr3_C"/>
</dbReference>
<feature type="domain" description="16S/18S rRNA aminocarboxypropyltransferase Tsr3 C-terminal" evidence="8">
    <location>
        <begin position="114"/>
        <end position="240"/>
    </location>
</feature>
<evidence type="ECO:0000256" key="6">
    <source>
        <dbReference type="HAMAP-Rule" id="MF_03146"/>
    </source>
</evidence>
<dbReference type="HAMAP" id="MF_01116">
    <property type="entry name" value="TSR3"/>
    <property type="match status" value="1"/>
</dbReference>